<evidence type="ECO:0000256" key="11">
    <source>
        <dbReference type="RuleBase" id="RU368034"/>
    </source>
</evidence>
<dbReference type="GO" id="GO:0005743">
    <property type="term" value="C:mitochondrial inner membrane"/>
    <property type="evidence" value="ECO:0007669"/>
    <property type="project" value="UniProtKB-SubCell"/>
</dbReference>
<evidence type="ECO:0000313" key="13">
    <source>
        <dbReference type="EMBL" id="GAO49038.1"/>
    </source>
</evidence>
<comment type="similarity">
    <text evidence="2 11">Belongs to the complex I NDUFA13 subunit family.</text>
</comment>
<evidence type="ECO:0000256" key="4">
    <source>
        <dbReference type="ARBA" id="ARBA00022660"/>
    </source>
</evidence>
<keyword evidence="7 11" id="KW-0249">Electron transport</keyword>
<dbReference type="PANTHER" id="PTHR12966">
    <property type="entry name" value="NADH DEHYDROGENASE UBIQUINONE 1 ALPHA SUBCOMPLEX SUBUNIT 13"/>
    <property type="match status" value="1"/>
</dbReference>
<keyword evidence="8 11" id="KW-1133">Transmembrane helix</keyword>
<dbReference type="EMBL" id="BACD03000019">
    <property type="protein sequence ID" value="GAO49038.1"/>
    <property type="molecule type" value="Genomic_DNA"/>
</dbReference>
<keyword evidence="6 11" id="KW-0999">Mitochondrion inner membrane</keyword>
<reference evidence="13 14" key="2">
    <citation type="journal article" date="2014" name="J. Gen. Appl. Microbiol.">
        <title>The early diverging ascomycetous budding yeast Saitoella complicata has three histone deacetylases belonging to the Clr6, Hos2, and Rpd3 lineages.</title>
        <authorList>
            <person name="Nishida H."/>
            <person name="Matsumoto T."/>
            <person name="Kondo S."/>
            <person name="Hamamoto M."/>
            <person name="Yoshikawa H."/>
        </authorList>
    </citation>
    <scope>NUCLEOTIDE SEQUENCE [LARGE SCALE GENOMIC DNA]</scope>
    <source>
        <strain evidence="13 14">NRRL Y-17804</strain>
    </source>
</reference>
<evidence type="ECO:0000256" key="2">
    <source>
        <dbReference type="ARBA" id="ARBA00007312"/>
    </source>
</evidence>
<dbReference type="GO" id="GO:0045271">
    <property type="term" value="C:respiratory chain complex I"/>
    <property type="evidence" value="ECO:0007669"/>
    <property type="project" value="UniProtKB-UniRule"/>
</dbReference>
<evidence type="ECO:0000256" key="3">
    <source>
        <dbReference type="ARBA" id="ARBA00022448"/>
    </source>
</evidence>
<name>A0A0E9NGV1_SAICN</name>
<comment type="function">
    <text evidence="11">Complex I functions in the transfer of electrons from NADH to the respiratory chain. Accessory subunit of the mitochondrial membrane respiratory chain NADH dehydrogenase (Complex I), that is believed not to be involved in catalysis.</text>
</comment>
<evidence type="ECO:0000256" key="12">
    <source>
        <dbReference type="SAM" id="MobiDB-lite"/>
    </source>
</evidence>
<dbReference type="STRING" id="698492.A0A0E9NGV1"/>
<reference evidence="13 14" key="1">
    <citation type="journal article" date="2011" name="J. Gen. Appl. Microbiol.">
        <title>Draft genome sequencing of the enigmatic yeast Saitoella complicata.</title>
        <authorList>
            <person name="Nishida H."/>
            <person name="Hamamoto M."/>
            <person name="Sugiyama J."/>
        </authorList>
    </citation>
    <scope>NUCLEOTIDE SEQUENCE [LARGE SCALE GENOMIC DNA]</scope>
    <source>
        <strain evidence="13 14">NRRL Y-17804</strain>
    </source>
</reference>
<keyword evidence="3 11" id="KW-0813">Transport</keyword>
<dbReference type="AlphaFoldDB" id="A0A0E9NGV1"/>
<dbReference type="Pfam" id="PF06212">
    <property type="entry name" value="GRIM-19"/>
    <property type="match status" value="1"/>
</dbReference>
<evidence type="ECO:0000256" key="6">
    <source>
        <dbReference type="ARBA" id="ARBA00022792"/>
    </source>
</evidence>
<keyword evidence="14" id="KW-1185">Reference proteome</keyword>
<evidence type="ECO:0000313" key="14">
    <source>
        <dbReference type="Proteomes" id="UP000033140"/>
    </source>
</evidence>
<evidence type="ECO:0000256" key="5">
    <source>
        <dbReference type="ARBA" id="ARBA00022692"/>
    </source>
</evidence>
<evidence type="ECO:0000256" key="7">
    <source>
        <dbReference type="ARBA" id="ARBA00022982"/>
    </source>
</evidence>
<dbReference type="Proteomes" id="UP000033140">
    <property type="component" value="Unassembled WGS sequence"/>
</dbReference>
<organism evidence="13 14">
    <name type="scientific">Saitoella complicata (strain BCRC 22490 / CBS 7301 / JCM 7358 / NBRC 10748 / NRRL Y-17804)</name>
    <dbReference type="NCBI Taxonomy" id="698492"/>
    <lineage>
        <taxon>Eukaryota</taxon>
        <taxon>Fungi</taxon>
        <taxon>Dikarya</taxon>
        <taxon>Ascomycota</taxon>
        <taxon>Taphrinomycotina</taxon>
        <taxon>Taphrinomycotina incertae sedis</taxon>
        <taxon>Saitoella</taxon>
    </lineage>
</organism>
<sequence>MFTEKYGTASAPPPWKQETRSPADIKHPIEVPELKAVQYSTYRRRTPQNPIHHIMSAAGLPSQDLPPQGGYEPVQYKRNLPMRGFRPSYYLLGMGLICGYGFYAFGKGVHERRELKREKTWSRIYLTAVLQAEVDRDNYRRHLAAVKREEAIMSQVQGWEAGKSVYNGDRFVQSQYLVIPKEMK</sequence>
<gene>
    <name evidence="13" type="ORF">G7K_3199-t1</name>
</gene>
<comment type="caution">
    <text evidence="13">The sequence shown here is derived from an EMBL/GenBank/DDBJ whole genome shotgun (WGS) entry which is preliminary data.</text>
</comment>
<comment type="subcellular location">
    <subcellularLocation>
        <location evidence="1 11">Mitochondrion inner membrane</location>
        <topology evidence="1 11">Single-pass membrane protein</topology>
        <orientation evidence="1 11">Matrix side</orientation>
    </subcellularLocation>
</comment>
<evidence type="ECO:0000256" key="8">
    <source>
        <dbReference type="ARBA" id="ARBA00022989"/>
    </source>
</evidence>
<keyword evidence="5 11" id="KW-0812">Transmembrane</keyword>
<keyword evidence="4 11" id="KW-0679">Respiratory chain</keyword>
<evidence type="ECO:0000256" key="1">
    <source>
        <dbReference type="ARBA" id="ARBA00004298"/>
    </source>
</evidence>
<accession>A0A0E9NGV1</accession>
<reference evidence="13 14" key="3">
    <citation type="journal article" date="2015" name="Genome Announc.">
        <title>Draft Genome Sequence of the Archiascomycetous Yeast Saitoella complicata.</title>
        <authorList>
            <person name="Yamauchi K."/>
            <person name="Kondo S."/>
            <person name="Hamamoto M."/>
            <person name="Takahashi Y."/>
            <person name="Ogura Y."/>
            <person name="Hayashi T."/>
            <person name="Nishida H."/>
        </authorList>
    </citation>
    <scope>NUCLEOTIDE SEQUENCE [LARGE SCALE GENOMIC DNA]</scope>
    <source>
        <strain evidence="13 14">NRRL Y-17804</strain>
    </source>
</reference>
<keyword evidence="10 11" id="KW-0472">Membrane</keyword>
<proteinExistence type="inferred from homology"/>
<evidence type="ECO:0000256" key="9">
    <source>
        <dbReference type="ARBA" id="ARBA00023128"/>
    </source>
</evidence>
<dbReference type="PANTHER" id="PTHR12966:SF0">
    <property type="entry name" value="NADH DEHYDROGENASE [UBIQUINONE] 1 ALPHA SUBCOMPLEX SUBUNIT 13"/>
    <property type="match status" value="1"/>
</dbReference>
<protein>
    <recommendedName>
        <fullName evidence="11">NADH dehydrogenase [ubiquinone] 1 alpha subcomplex subunit 13</fullName>
    </recommendedName>
</protein>
<keyword evidence="9 11" id="KW-0496">Mitochondrion</keyword>
<feature type="region of interest" description="Disordered" evidence="12">
    <location>
        <begin position="1"/>
        <end position="22"/>
    </location>
</feature>
<feature type="transmembrane region" description="Helical" evidence="11">
    <location>
        <begin position="88"/>
        <end position="106"/>
    </location>
</feature>
<evidence type="ECO:0000256" key="10">
    <source>
        <dbReference type="ARBA" id="ARBA00023136"/>
    </source>
</evidence>
<dbReference type="InterPro" id="IPR009346">
    <property type="entry name" value="GRIM-19"/>
</dbReference>